<organism evidence="1 2">
    <name type="scientific">Vibrio vulnificus (strain YJ016)</name>
    <dbReference type="NCBI Taxonomy" id="196600"/>
    <lineage>
        <taxon>Bacteria</taxon>
        <taxon>Pseudomonadati</taxon>
        <taxon>Pseudomonadota</taxon>
        <taxon>Gammaproteobacteria</taxon>
        <taxon>Vibrionales</taxon>
        <taxon>Vibrionaceae</taxon>
        <taxon>Vibrio</taxon>
    </lineage>
</organism>
<dbReference type="HOGENOM" id="CLU_3190587_0_0_6"/>
<protein>
    <submittedName>
        <fullName evidence="1">Uncharacterized protein</fullName>
    </submittedName>
</protein>
<proteinExistence type="predicted"/>
<reference evidence="1 2" key="1">
    <citation type="journal article" date="2003" name="Genome Res.">
        <title>Comparative genome analysis of Vibrio vulnificus, a marine pathogen.</title>
        <authorList>
            <person name="Chen C.Y."/>
            <person name="Wu K.M."/>
            <person name="Chang Y.C."/>
            <person name="Chang C.H."/>
            <person name="Tsai H.C."/>
            <person name="Liao T.L."/>
            <person name="Liu Y.M."/>
            <person name="Chen H.J."/>
            <person name="Shen A.B."/>
            <person name="Li J.C."/>
            <person name="Su T.L."/>
            <person name="Shao C.P."/>
            <person name="Lee C.T."/>
            <person name="Hor L.I."/>
            <person name="Tsai S.F."/>
        </authorList>
    </citation>
    <scope>NUCLEOTIDE SEQUENCE [LARGE SCALE GENOMIC DNA]</scope>
    <source>
        <strain evidence="1 2">YJ016</strain>
    </source>
</reference>
<evidence type="ECO:0000313" key="2">
    <source>
        <dbReference type="Proteomes" id="UP000002675"/>
    </source>
</evidence>
<dbReference type="KEGG" id="vvy:VV0212"/>
<name>Q7MPZ8_VIBVY</name>
<gene>
    <name evidence="1" type="ordered locus">VV0212</name>
</gene>
<dbReference type="AlphaFoldDB" id="Q7MPZ8"/>
<accession>Q7MPZ8</accession>
<dbReference type="EMBL" id="BA000037">
    <property type="protein sequence ID" value="BAC92976.1"/>
    <property type="molecule type" value="Genomic_DNA"/>
</dbReference>
<sequence>MRAIIFSRIKKDKSQCVQAKKAKAQNLNSERNRLSETIRAECRIGQ</sequence>
<dbReference type="Proteomes" id="UP000002675">
    <property type="component" value="Chromosome I"/>
</dbReference>
<evidence type="ECO:0000313" key="1">
    <source>
        <dbReference type="EMBL" id="BAC92976.1"/>
    </source>
</evidence>